<dbReference type="PANTHER" id="PTHR31672">
    <property type="entry name" value="BNACNNG10540D PROTEIN"/>
    <property type="match status" value="1"/>
</dbReference>
<dbReference type="Gramene" id="OMO75848">
    <property type="protein sequence ID" value="OMO75848"/>
    <property type="gene ID" value="CCACVL1_16007"/>
</dbReference>
<keyword evidence="3" id="KW-1185">Reference proteome</keyword>
<evidence type="ECO:0000313" key="3">
    <source>
        <dbReference type="Proteomes" id="UP000188268"/>
    </source>
</evidence>
<dbReference type="SMART" id="SM00256">
    <property type="entry name" value="FBOX"/>
    <property type="match status" value="1"/>
</dbReference>
<organism evidence="2 3">
    <name type="scientific">Corchorus capsularis</name>
    <name type="common">Jute</name>
    <dbReference type="NCBI Taxonomy" id="210143"/>
    <lineage>
        <taxon>Eukaryota</taxon>
        <taxon>Viridiplantae</taxon>
        <taxon>Streptophyta</taxon>
        <taxon>Embryophyta</taxon>
        <taxon>Tracheophyta</taxon>
        <taxon>Spermatophyta</taxon>
        <taxon>Magnoliopsida</taxon>
        <taxon>eudicotyledons</taxon>
        <taxon>Gunneridae</taxon>
        <taxon>Pentapetalae</taxon>
        <taxon>rosids</taxon>
        <taxon>malvids</taxon>
        <taxon>Malvales</taxon>
        <taxon>Malvaceae</taxon>
        <taxon>Grewioideae</taxon>
        <taxon>Apeibeae</taxon>
        <taxon>Corchorus</taxon>
    </lineage>
</organism>
<evidence type="ECO:0000259" key="1">
    <source>
        <dbReference type="PROSITE" id="PS50181"/>
    </source>
</evidence>
<name>A0A1R3HZS5_COCAP</name>
<dbReference type="InterPro" id="IPR036047">
    <property type="entry name" value="F-box-like_dom_sf"/>
</dbReference>
<evidence type="ECO:0000313" key="2">
    <source>
        <dbReference type="EMBL" id="OMO75848.1"/>
    </source>
</evidence>
<proteinExistence type="predicted"/>
<dbReference type="SUPFAM" id="SSF81383">
    <property type="entry name" value="F-box domain"/>
    <property type="match status" value="1"/>
</dbReference>
<reference evidence="2 3" key="1">
    <citation type="submission" date="2013-09" db="EMBL/GenBank/DDBJ databases">
        <title>Corchorus capsularis genome sequencing.</title>
        <authorList>
            <person name="Alam M."/>
            <person name="Haque M.S."/>
            <person name="Islam M.S."/>
            <person name="Emdad E.M."/>
            <person name="Islam M.M."/>
            <person name="Ahmed B."/>
            <person name="Halim A."/>
            <person name="Hossen Q.M.M."/>
            <person name="Hossain M.Z."/>
            <person name="Ahmed R."/>
            <person name="Khan M.M."/>
            <person name="Islam R."/>
            <person name="Rashid M.M."/>
            <person name="Khan S.A."/>
            <person name="Rahman M.S."/>
            <person name="Alam M."/>
        </authorList>
    </citation>
    <scope>NUCLEOTIDE SEQUENCE [LARGE SCALE GENOMIC DNA]</scope>
    <source>
        <strain evidence="3">cv. CVL-1</strain>
        <tissue evidence="2">Whole seedling</tissue>
    </source>
</reference>
<accession>A0A1R3HZS5</accession>
<dbReference type="PROSITE" id="PS50181">
    <property type="entry name" value="FBOX"/>
    <property type="match status" value="1"/>
</dbReference>
<dbReference type="InterPro" id="IPR001810">
    <property type="entry name" value="F-box_dom"/>
</dbReference>
<dbReference type="InterPro" id="IPR050796">
    <property type="entry name" value="SCF_F-box_component"/>
</dbReference>
<dbReference type="EMBL" id="AWWV01010937">
    <property type="protein sequence ID" value="OMO75848.1"/>
    <property type="molecule type" value="Genomic_DNA"/>
</dbReference>
<gene>
    <name evidence="2" type="ORF">CCACVL1_16007</name>
</gene>
<protein>
    <recommendedName>
        <fullName evidence="1">F-box domain-containing protein</fullName>
    </recommendedName>
</protein>
<dbReference type="Pfam" id="PF00646">
    <property type="entry name" value="F-box"/>
    <property type="match status" value="1"/>
</dbReference>
<dbReference type="Proteomes" id="UP000188268">
    <property type="component" value="Unassembled WGS sequence"/>
</dbReference>
<dbReference type="CDD" id="cd22157">
    <property type="entry name" value="F-box_AtFBW1-like"/>
    <property type="match status" value="1"/>
</dbReference>
<dbReference type="AlphaFoldDB" id="A0A1R3HZS5"/>
<sequence>MVGTKRIVTRRKASMPILQSDIYKLLGKELAMELLATELAKTVAVGPNLDESKIHKRPSIRNEPAKRKASEPNLESEIYKRLRSIVVTEILERVPGHPIFAYLPKDLLMEILARLPTKSVAKFRCVCKYWKSALTSPELITKQAILAQKNSQ</sequence>
<feature type="domain" description="F-box" evidence="1">
    <location>
        <begin position="97"/>
        <end position="143"/>
    </location>
</feature>
<dbReference type="OrthoDB" id="1924677at2759"/>
<dbReference type="Gene3D" id="1.20.1280.50">
    <property type="match status" value="1"/>
</dbReference>
<comment type="caution">
    <text evidence="2">The sequence shown here is derived from an EMBL/GenBank/DDBJ whole genome shotgun (WGS) entry which is preliminary data.</text>
</comment>